<dbReference type="OrthoDB" id="2565398at2759"/>
<dbReference type="RefSeq" id="XP_019010876.1">
    <property type="nucleotide sequence ID" value="XM_019155918.1"/>
</dbReference>
<dbReference type="AlphaFoldDB" id="A0A1B9I2A6"/>
<organism evidence="1">
    <name type="scientific">Kwoniella pini CBS 10737</name>
    <dbReference type="NCBI Taxonomy" id="1296096"/>
    <lineage>
        <taxon>Eukaryota</taxon>
        <taxon>Fungi</taxon>
        <taxon>Dikarya</taxon>
        <taxon>Basidiomycota</taxon>
        <taxon>Agaricomycotina</taxon>
        <taxon>Tremellomycetes</taxon>
        <taxon>Tremellales</taxon>
        <taxon>Cryptococcaceae</taxon>
        <taxon>Kwoniella</taxon>
    </lineage>
</organism>
<gene>
    <name evidence="1" type="ORF">I206_04179</name>
    <name evidence="2" type="ORF">I206_104243</name>
</gene>
<reference evidence="1" key="1">
    <citation type="submission" date="2013-07" db="EMBL/GenBank/DDBJ databases">
        <title>The Genome Sequence of Cryptococcus pinus CBS10737.</title>
        <authorList>
            <consortium name="The Broad Institute Genome Sequencing Platform"/>
            <person name="Cuomo C."/>
            <person name="Litvintseva A."/>
            <person name="Chen Y."/>
            <person name="Heitman J."/>
            <person name="Sun S."/>
            <person name="Springer D."/>
            <person name="Dromer F."/>
            <person name="Young S.K."/>
            <person name="Zeng Q."/>
            <person name="Gargeya S."/>
            <person name="Fitzgerald M."/>
            <person name="Abouelleil A."/>
            <person name="Alvarado L."/>
            <person name="Berlin A.M."/>
            <person name="Chapman S.B."/>
            <person name="Dewar J."/>
            <person name="Goldberg J."/>
            <person name="Griggs A."/>
            <person name="Gujja S."/>
            <person name="Hansen M."/>
            <person name="Howarth C."/>
            <person name="Imamovic A."/>
            <person name="Larimer J."/>
            <person name="McCowan C."/>
            <person name="Murphy C."/>
            <person name="Pearson M."/>
            <person name="Priest M."/>
            <person name="Roberts A."/>
            <person name="Saif S."/>
            <person name="Shea T."/>
            <person name="Sykes S."/>
            <person name="Wortman J."/>
            <person name="Nusbaum C."/>
            <person name="Birren B."/>
        </authorList>
    </citation>
    <scope>NUCLEOTIDE SEQUENCE [LARGE SCALE GENOMIC DNA]</scope>
    <source>
        <strain evidence="1">CBS 10737</strain>
    </source>
</reference>
<name>A0A1B9I2A6_9TREE</name>
<dbReference type="EMBL" id="KI894011">
    <property type="protein sequence ID" value="OCF49657.1"/>
    <property type="molecule type" value="Genomic_DNA"/>
</dbReference>
<evidence type="ECO:0000313" key="1">
    <source>
        <dbReference type="EMBL" id="OCF49657.1"/>
    </source>
</evidence>
<keyword evidence="3" id="KW-1185">Reference proteome</keyword>
<dbReference type="EMBL" id="CP144523">
    <property type="protein sequence ID" value="WWC70293.1"/>
    <property type="molecule type" value="Genomic_DNA"/>
</dbReference>
<protein>
    <submittedName>
        <fullName evidence="1">Uncharacterized protein</fullName>
    </submittedName>
</protein>
<evidence type="ECO:0000313" key="3">
    <source>
        <dbReference type="Proteomes" id="UP000094020"/>
    </source>
</evidence>
<dbReference type="KEGG" id="kpin:30172548"/>
<reference evidence="1" key="3">
    <citation type="submission" date="2016-07" db="EMBL/GenBank/DDBJ databases">
        <title>Evolution of pathogenesis and genome organization in the Tremellales.</title>
        <authorList>
            <person name="Cuomo C."/>
            <person name="Litvintseva A."/>
            <person name="Heitman J."/>
            <person name="Chen Y."/>
            <person name="Sun S."/>
            <person name="Springer D."/>
            <person name="Dromer F."/>
            <person name="Young S."/>
            <person name="Zeng Q."/>
            <person name="Chapman S."/>
            <person name="Gujja S."/>
            <person name="Saif S."/>
            <person name="Birren B."/>
        </authorList>
    </citation>
    <scope>NUCLEOTIDE SEQUENCE</scope>
    <source>
        <strain evidence="1">CBS 10737</strain>
    </source>
</reference>
<sequence>MYQSNISRIQENQILIELEQLSYEVLLTSKRLLEPIQTIENQSPNSKSSFISCDNRSKFSRLLSLLPKNTLTRRKKYDNIDEKELLITSFRRNSNDSNKTLYIDSEIILKEISPLIRKLQKINSSLYIQRYSTNKEEEIHLFKKICEEIIKLLDSLKFNTIMNRFDNDDDDDEEDDDADEMRNLLISTLKKKIQNEINQLNSIYSLSSFNSFNNQNQNQNPFIIHSTSISNLKSQKNRRESQSIKIHKTPDISSCSFSDNSDQKYLQSSSNWAQNLIKIGSYQASLLFTNSPIIIRKLNHHYENDYQNQQGILKT</sequence>
<dbReference type="GeneID" id="30172548"/>
<proteinExistence type="predicted"/>
<dbReference type="Proteomes" id="UP000094020">
    <property type="component" value="Chromosome 5"/>
</dbReference>
<reference evidence="2" key="4">
    <citation type="submission" date="2024-02" db="EMBL/GenBank/DDBJ databases">
        <title>Comparative genomics of Cryptococcus and Kwoniella reveals pathogenesis evolution and contrasting modes of karyotype evolution via chromosome fusion or intercentromeric recombination.</title>
        <authorList>
            <person name="Coelho M.A."/>
            <person name="David-Palma M."/>
            <person name="Shea T."/>
            <person name="Bowers K."/>
            <person name="McGinley-Smith S."/>
            <person name="Mohammad A.W."/>
            <person name="Gnirke A."/>
            <person name="Yurkov A.M."/>
            <person name="Nowrousian M."/>
            <person name="Sun S."/>
            <person name="Cuomo C.A."/>
            <person name="Heitman J."/>
        </authorList>
    </citation>
    <scope>NUCLEOTIDE SEQUENCE</scope>
    <source>
        <strain evidence="2">CBS 10737</strain>
    </source>
</reference>
<reference evidence="2" key="2">
    <citation type="submission" date="2013-07" db="EMBL/GenBank/DDBJ databases">
        <authorList>
            <consortium name="The Broad Institute Genome Sequencing Platform"/>
            <person name="Cuomo C."/>
            <person name="Litvintseva A."/>
            <person name="Chen Y."/>
            <person name="Heitman J."/>
            <person name="Sun S."/>
            <person name="Springer D."/>
            <person name="Dromer F."/>
            <person name="Young S.K."/>
            <person name="Zeng Q."/>
            <person name="Gargeya S."/>
            <person name="Fitzgerald M."/>
            <person name="Abouelleil A."/>
            <person name="Alvarado L."/>
            <person name="Berlin A.M."/>
            <person name="Chapman S.B."/>
            <person name="Dewar J."/>
            <person name="Goldberg J."/>
            <person name="Griggs A."/>
            <person name="Gujja S."/>
            <person name="Hansen M."/>
            <person name="Howarth C."/>
            <person name="Imamovic A."/>
            <person name="Larimer J."/>
            <person name="McCowan C."/>
            <person name="Murphy C."/>
            <person name="Pearson M."/>
            <person name="Priest M."/>
            <person name="Roberts A."/>
            <person name="Saif S."/>
            <person name="Shea T."/>
            <person name="Sykes S."/>
            <person name="Wortman J."/>
            <person name="Nusbaum C."/>
            <person name="Birren B."/>
        </authorList>
    </citation>
    <scope>NUCLEOTIDE SEQUENCE</scope>
    <source>
        <strain evidence="2">CBS 10737</strain>
    </source>
</reference>
<evidence type="ECO:0000313" key="2">
    <source>
        <dbReference type="EMBL" id="WWC70293.1"/>
    </source>
</evidence>
<accession>A0A1B9I2A6</accession>